<name>A0A016USY1_9BILA</name>
<gene>
    <name evidence="1" type="primary">Acey_s0030.g2142</name>
    <name evidence="1" type="ORF">Y032_0030g2142</name>
</gene>
<dbReference type="AlphaFoldDB" id="A0A016USY1"/>
<reference evidence="2" key="1">
    <citation type="journal article" date="2015" name="Nat. Genet.">
        <title>The genome and transcriptome of the zoonotic hookworm Ancylostoma ceylanicum identify infection-specific gene families.</title>
        <authorList>
            <person name="Schwarz E.M."/>
            <person name="Hu Y."/>
            <person name="Antoshechkin I."/>
            <person name="Miller M.M."/>
            <person name="Sternberg P.W."/>
            <person name="Aroian R.V."/>
        </authorList>
    </citation>
    <scope>NUCLEOTIDE SEQUENCE</scope>
    <source>
        <strain evidence="2">HY135</strain>
    </source>
</reference>
<accession>A0A016USY1</accession>
<evidence type="ECO:0000313" key="1">
    <source>
        <dbReference type="EMBL" id="EYC17568.1"/>
    </source>
</evidence>
<protein>
    <submittedName>
        <fullName evidence="1">Uncharacterized protein</fullName>
    </submittedName>
</protein>
<keyword evidence="2" id="KW-1185">Reference proteome</keyword>
<proteinExistence type="predicted"/>
<organism evidence="1 2">
    <name type="scientific">Ancylostoma ceylanicum</name>
    <dbReference type="NCBI Taxonomy" id="53326"/>
    <lineage>
        <taxon>Eukaryota</taxon>
        <taxon>Metazoa</taxon>
        <taxon>Ecdysozoa</taxon>
        <taxon>Nematoda</taxon>
        <taxon>Chromadorea</taxon>
        <taxon>Rhabditida</taxon>
        <taxon>Rhabditina</taxon>
        <taxon>Rhabditomorpha</taxon>
        <taxon>Strongyloidea</taxon>
        <taxon>Ancylostomatidae</taxon>
        <taxon>Ancylostomatinae</taxon>
        <taxon>Ancylostoma</taxon>
    </lineage>
</organism>
<comment type="caution">
    <text evidence="1">The sequence shown here is derived from an EMBL/GenBank/DDBJ whole genome shotgun (WGS) entry which is preliminary data.</text>
</comment>
<dbReference type="Proteomes" id="UP000024635">
    <property type="component" value="Unassembled WGS sequence"/>
</dbReference>
<sequence length="126" mass="14209">MPQSSRAHGSRSVVADLPFLGHTNNRAIKVVQQYHYQRQERILKNTVEVWRRQNGSELSKVMESDPGVVNGEGPRLITVVRIVTGQLLIPGRQQSVQITARVPGLVVAYEAHRELYRQSLQLNPFG</sequence>
<evidence type="ECO:0000313" key="2">
    <source>
        <dbReference type="Proteomes" id="UP000024635"/>
    </source>
</evidence>
<dbReference type="EMBL" id="JARK01001366">
    <property type="protein sequence ID" value="EYC17568.1"/>
    <property type="molecule type" value="Genomic_DNA"/>
</dbReference>